<proteinExistence type="predicted"/>
<dbReference type="AlphaFoldDB" id="A0A8I1MAP2"/>
<accession>A0A8I1MAP2</accession>
<feature type="compositionally biased region" description="Basic and acidic residues" evidence="1">
    <location>
        <begin position="17"/>
        <end position="28"/>
    </location>
</feature>
<sequence length="133" mass="14651">MGDLVNLRQVRKRKQRNEKAKKADENRVLHGRTRHERDLNDARKQSAGKHLDGHRRDDPDASNPSNAPNRPKASDEPDNADAADARDAGVKDHDADQNPQPPEAGLTKSRSDETARDNVVSIFGHGKPGNDPA</sequence>
<evidence type="ECO:0000256" key="1">
    <source>
        <dbReference type="SAM" id="MobiDB-lite"/>
    </source>
</evidence>
<feature type="region of interest" description="Disordered" evidence="1">
    <location>
        <begin position="1"/>
        <end position="133"/>
    </location>
</feature>
<organism evidence="2 3">
    <name type="scientific">Thalassospira povalilytica</name>
    <dbReference type="NCBI Taxonomy" id="732237"/>
    <lineage>
        <taxon>Bacteria</taxon>
        <taxon>Pseudomonadati</taxon>
        <taxon>Pseudomonadota</taxon>
        <taxon>Alphaproteobacteria</taxon>
        <taxon>Rhodospirillales</taxon>
        <taxon>Thalassospiraceae</taxon>
        <taxon>Thalassospira</taxon>
    </lineage>
</organism>
<gene>
    <name evidence="2" type="ORF">JF547_17065</name>
</gene>
<feature type="compositionally biased region" description="Basic and acidic residues" evidence="1">
    <location>
        <begin position="83"/>
        <end position="96"/>
    </location>
</feature>
<dbReference type="InterPro" id="IPR025227">
    <property type="entry name" value="DUF4169"/>
</dbReference>
<comment type="caution">
    <text evidence="2">The sequence shown here is derived from an EMBL/GenBank/DDBJ whole genome shotgun (WGS) entry which is preliminary data.</text>
</comment>
<dbReference type="EMBL" id="JAEKJW010000003">
    <property type="protein sequence ID" value="MBN8198183.1"/>
    <property type="molecule type" value="Genomic_DNA"/>
</dbReference>
<evidence type="ECO:0000313" key="3">
    <source>
        <dbReference type="Proteomes" id="UP000664405"/>
    </source>
</evidence>
<protein>
    <submittedName>
        <fullName evidence="2">DUF4169 family protein</fullName>
    </submittedName>
</protein>
<reference evidence="2" key="1">
    <citation type="submission" date="2020-12" db="EMBL/GenBank/DDBJ databases">
        <title>Oil enriched cultivation method for isolating marine PHA-producing bacteria.</title>
        <authorList>
            <person name="Zheng W."/>
            <person name="Yu S."/>
            <person name="Huang Y."/>
        </authorList>
    </citation>
    <scope>NUCLEOTIDE SEQUENCE</scope>
    <source>
        <strain evidence="2">SY-2-3</strain>
    </source>
</reference>
<name>A0A8I1MAP2_9PROT</name>
<dbReference type="Pfam" id="PF13770">
    <property type="entry name" value="DUF4169"/>
    <property type="match status" value="1"/>
</dbReference>
<dbReference type="RefSeq" id="WP_206928109.1">
    <property type="nucleotide sequence ID" value="NZ_JAEKJW010000003.1"/>
</dbReference>
<evidence type="ECO:0000313" key="2">
    <source>
        <dbReference type="EMBL" id="MBN8198183.1"/>
    </source>
</evidence>
<feature type="compositionally biased region" description="Basic and acidic residues" evidence="1">
    <location>
        <begin position="35"/>
        <end position="59"/>
    </location>
</feature>
<dbReference type="Proteomes" id="UP000664405">
    <property type="component" value="Unassembled WGS sequence"/>
</dbReference>